<proteinExistence type="predicted"/>
<dbReference type="SUPFAM" id="SSF56024">
    <property type="entry name" value="Phospholipase D/nuclease"/>
    <property type="match status" value="1"/>
</dbReference>
<dbReference type="CDD" id="cd09204">
    <property type="entry name" value="PLDc_N_DEXD_b2"/>
    <property type="match status" value="1"/>
</dbReference>
<evidence type="ECO:0000313" key="4">
    <source>
        <dbReference type="Proteomes" id="UP000263486"/>
    </source>
</evidence>
<dbReference type="SMART" id="SM00490">
    <property type="entry name" value="HELICc"/>
    <property type="match status" value="1"/>
</dbReference>
<dbReference type="SUPFAM" id="SSF52540">
    <property type="entry name" value="P-loop containing nucleoside triphosphate hydrolases"/>
    <property type="match status" value="1"/>
</dbReference>
<dbReference type="InterPro" id="IPR025202">
    <property type="entry name" value="PLD-like_dom"/>
</dbReference>
<dbReference type="PROSITE" id="PS51192">
    <property type="entry name" value="HELICASE_ATP_BIND_1"/>
    <property type="match status" value="1"/>
</dbReference>
<reference evidence="3 4" key="1">
    <citation type="submission" date="2018-08" db="EMBL/GenBank/DDBJ databases">
        <title>Draft genome sequence of Psychrilyobacter sp. strain SD5 isolated from Black Sea water.</title>
        <authorList>
            <person name="Yadav S."/>
            <person name="Villanueva L."/>
            <person name="Damste J.S.S."/>
        </authorList>
    </citation>
    <scope>NUCLEOTIDE SEQUENCE [LARGE SCALE GENOMIC DNA]</scope>
    <source>
        <strain evidence="3 4">SD5</strain>
    </source>
</reference>
<evidence type="ECO:0000259" key="1">
    <source>
        <dbReference type="PROSITE" id="PS51192"/>
    </source>
</evidence>
<feature type="domain" description="Helicase ATP-binding" evidence="1">
    <location>
        <begin position="231"/>
        <end position="382"/>
    </location>
</feature>
<dbReference type="Pfam" id="PF13091">
    <property type="entry name" value="PLDc_2"/>
    <property type="match status" value="1"/>
</dbReference>
<dbReference type="PROSITE" id="PS51194">
    <property type="entry name" value="HELICASE_CTER"/>
    <property type="match status" value="1"/>
</dbReference>
<dbReference type="SMART" id="SM00487">
    <property type="entry name" value="DEXDc"/>
    <property type="match status" value="1"/>
</dbReference>
<comment type="caution">
    <text evidence="3">The sequence shown here is derived from an EMBL/GenBank/DDBJ whole genome shotgun (WGS) entry which is preliminary data.</text>
</comment>
<dbReference type="InterPro" id="IPR021835">
    <property type="entry name" value="DUF3427"/>
</dbReference>
<name>A0ABX9KFK0_9FUSO</name>
<dbReference type="CDD" id="cd18799">
    <property type="entry name" value="SF2_C_EcoAI-like"/>
    <property type="match status" value="1"/>
</dbReference>
<evidence type="ECO:0000313" key="3">
    <source>
        <dbReference type="EMBL" id="REI40472.1"/>
    </source>
</evidence>
<organism evidence="3 4">
    <name type="scientific">Psychrilyobacter piezotolerans</name>
    <dbReference type="NCBI Taxonomy" id="2293438"/>
    <lineage>
        <taxon>Bacteria</taxon>
        <taxon>Fusobacteriati</taxon>
        <taxon>Fusobacteriota</taxon>
        <taxon>Fusobacteriia</taxon>
        <taxon>Fusobacteriales</taxon>
        <taxon>Fusobacteriaceae</taxon>
        <taxon>Psychrilyobacter</taxon>
    </lineage>
</organism>
<protein>
    <submittedName>
        <fullName evidence="3">DUF3427 domain-containing protein</fullName>
    </submittedName>
</protein>
<dbReference type="InterPro" id="IPR050742">
    <property type="entry name" value="Helicase_Restrict-Modif_Enz"/>
</dbReference>
<dbReference type="Pfam" id="PF04851">
    <property type="entry name" value="ResIII"/>
    <property type="match status" value="1"/>
</dbReference>
<dbReference type="InterPro" id="IPR058403">
    <property type="entry name" value="DUF8090"/>
</dbReference>
<dbReference type="PANTHER" id="PTHR47396:SF1">
    <property type="entry name" value="ATP-DEPENDENT HELICASE IRC3-RELATED"/>
    <property type="match status" value="1"/>
</dbReference>
<dbReference type="InterPro" id="IPR014001">
    <property type="entry name" value="Helicase_ATP-bd"/>
</dbReference>
<keyword evidence="4" id="KW-1185">Reference proteome</keyword>
<accession>A0ABX9KFK0</accession>
<dbReference type="InterPro" id="IPR027417">
    <property type="entry name" value="P-loop_NTPase"/>
</dbReference>
<evidence type="ECO:0000259" key="2">
    <source>
        <dbReference type="PROSITE" id="PS51194"/>
    </source>
</evidence>
<gene>
    <name evidence="3" type="ORF">DYH56_10660</name>
</gene>
<dbReference type="EMBL" id="QUAJ01000019">
    <property type="protein sequence ID" value="REI40472.1"/>
    <property type="molecule type" value="Genomic_DNA"/>
</dbReference>
<dbReference type="CDD" id="cd18032">
    <property type="entry name" value="DEXHc_RE_I_III_res"/>
    <property type="match status" value="1"/>
</dbReference>
<dbReference type="Pfam" id="PF11907">
    <property type="entry name" value="DUF3427"/>
    <property type="match status" value="1"/>
</dbReference>
<dbReference type="Proteomes" id="UP000263486">
    <property type="component" value="Unassembled WGS sequence"/>
</dbReference>
<dbReference type="RefSeq" id="WP_114642857.1">
    <property type="nucleotide sequence ID" value="NZ_JAACIO010000020.1"/>
</dbReference>
<feature type="domain" description="Helicase C-terminal" evidence="2">
    <location>
        <begin position="427"/>
        <end position="589"/>
    </location>
</feature>
<dbReference type="PANTHER" id="PTHR47396">
    <property type="entry name" value="TYPE I RESTRICTION ENZYME ECOKI R PROTEIN"/>
    <property type="match status" value="1"/>
</dbReference>
<dbReference type="Gene3D" id="3.30.870.10">
    <property type="entry name" value="Endonuclease Chain A"/>
    <property type="match status" value="1"/>
</dbReference>
<sequence length="963" mass="112741">MGSVHEELRRSVETGFIDKNYSSNRLYLPQLITNNRLKNKKVLSTLLNELRTCDEFYFSVAFLTKSGVAVLINTLEELRNRGIRGKVLVSQYQDFTQPEALKTLLQFENIELRIATVGNFHAKGYFFKHKNRYTLMVGSSNLTASALCTNKEWNLMVTASDNSNLISEVLEEADSEFEKGYPVTPEYIKIYEKIYDHQREVRYKNREEIESILKRVEPNKMQEEALKNIERLRRAGNDRGLLISATGTGKTYLSAFDVKEFNPRKFLFIVHRRNIAKKAMESYKTIFGREKRLGLFSGEEKDTESDFIFSTVQTISKESNLELFSKDHFDYIVIDETHRASAPTYQKILNYFTPEFLLGMTATPERTDGFDIFDQFDHNIAYEIRLDGALEEEMLVPFHYYGVTDIKMENNSISEDENFSRLTSKERVDRIIEKSKFYGTDDGTVRGLIFCSRKKESQELSRLFNEKGYRTAALTGESTENEREEAVRRLESEDFDRLDYIFTVDIFNEGIDIPKVNQIIMIRPTQSAIIFIQQLGRGLRKSRGKSYLTVIDFIGNYNNNYLIPIALYGDNSFDKSKIKKMLVNESRMIPGSSSINFDRISKERIFKALDLANLKTKKDLVKDYELLKYKLGKIPMMTDFAEMNSRDPKTYVDYSKSYYNFIASQEKDLIPPLEEREKKLLEFFSTDIANVKRIEEVVVISQLIERNNYGVEALRNDILKKYGYEISHETVISLYKNLNFEFITEKQEKKLVSVREKYGFNIVNLEDSKFTLEDDFLKSLKDETFKTFLLDLLNYSIIQYDKVYKKENFYEGFILYEKYSRKDVIRVLNWEKNEVAQGIAGYKVNEKLGNCPVFITYHGDEQIYDHGFLSRSEFKWMSKARRKLTSPDMTVIRNRRIRMPLFVKKSEDEGIEFFYMGDLTPKKDGIKETIIKDKKGKDVSVVGIECRLNRSVEDEMYRYLMEE</sequence>
<dbReference type="InterPro" id="IPR006935">
    <property type="entry name" value="Helicase/UvrB_N"/>
</dbReference>
<dbReference type="Pfam" id="PF26350">
    <property type="entry name" value="DUF8090"/>
    <property type="match status" value="1"/>
</dbReference>
<dbReference type="InterPro" id="IPR001650">
    <property type="entry name" value="Helicase_C-like"/>
</dbReference>
<dbReference type="Gene3D" id="3.40.50.300">
    <property type="entry name" value="P-loop containing nucleotide triphosphate hydrolases"/>
    <property type="match status" value="2"/>
</dbReference>
<dbReference type="Pfam" id="PF00271">
    <property type="entry name" value="Helicase_C"/>
    <property type="match status" value="1"/>
</dbReference>